<evidence type="ECO:0000313" key="8">
    <source>
        <dbReference type="WBParaSite" id="HCON_00013290-00002"/>
    </source>
</evidence>
<keyword evidence="3" id="KW-0040">ANK repeat</keyword>
<dbReference type="OrthoDB" id="4034597at2759"/>
<evidence type="ECO:0000256" key="4">
    <source>
        <dbReference type="PROSITE-ProRule" id="PRU00175"/>
    </source>
</evidence>
<dbReference type="SMART" id="SM00248">
    <property type="entry name" value="ANK"/>
    <property type="match status" value="7"/>
</dbReference>
<dbReference type="GO" id="GO:0016567">
    <property type="term" value="P:protein ubiquitination"/>
    <property type="evidence" value="ECO:0007669"/>
    <property type="project" value="TreeGrafter"/>
</dbReference>
<dbReference type="GO" id="GO:0008270">
    <property type="term" value="F:zinc ion binding"/>
    <property type="evidence" value="ECO:0007669"/>
    <property type="project" value="UniProtKB-KW"/>
</dbReference>
<feature type="repeat" description="ANK" evidence="3">
    <location>
        <begin position="240"/>
        <end position="272"/>
    </location>
</feature>
<proteinExistence type="predicted"/>
<keyword evidence="1 4" id="KW-0863">Zinc-finger</keyword>
<dbReference type="OMA" id="WQLATIC"/>
<evidence type="ECO:0000256" key="3">
    <source>
        <dbReference type="PROSITE-ProRule" id="PRU00023"/>
    </source>
</evidence>
<keyword evidence="7" id="KW-1185">Reference proteome</keyword>
<keyword evidence="5" id="KW-0175">Coiled coil</keyword>
<evidence type="ECO:0000313" key="7">
    <source>
        <dbReference type="Proteomes" id="UP000025227"/>
    </source>
</evidence>
<feature type="repeat" description="ANK" evidence="3">
    <location>
        <begin position="413"/>
        <end position="445"/>
    </location>
</feature>
<sequence>FMFSEEMSWLQTGQKVFVEERETRHAEKLHEYSRIPWDAVYNVMTMGKIGSVVNISDDWQSAVVRFYLWSRSDDYGVFSECQLMAIDVMWHARALRPIYHVHFEVGDHAVLEQSSDDGHNDLHMVNVRSIMNYNQDGQLFCLESISKQVFFWSQEERTADALLPIYTESDLGPMSRVLRENTDPSIQSCAYRLRYGNCPASEGSQLITAVVNWNKNDGGAAHFANAAQNHFEQLNSASESGYTPLMCAVADGNWTATVALLSLGAQRDATDANGNTLLHIAAERGHVMILEGLLMFLGNEVNRPNADGDMPMHLAARGQHAACLDRLLNTNHLHSNIQNASGDSPMHIVCGLPESPTKIAMVGRLLANARMNLHLYNEDELTPVHIAISKDYHKTMELILQSRPQQLNADTGNGFPPLLLAAFYGRRKCTEALIELNADVNRYSKLGRTALHLALETWHGAVDKDMDRLACVQALVQAGCPLNVQDCDGQTAAHLLMREMNRITTASRDCNVVDLPMSMFHAIRGCTDLISMNLHDIASRVRPHWQFACLCFLTARGADLSLIDRFGVSVLDGCLDERIRLLLSDIVEKRPRSCLPMTKATFVEFDPSGVTMCTFNCEDSQADVCFVPCGHRVVCKQCARSTPLRRCPLCYQLIAKAISDGVEVQIGAAIPRTAAASEEEQRRILAEEEIERIAAAAAKQAKLDAEREKLRELEELREKLAQLEMETSCTICMDARPSIVFNCGHTACSDCTPLLKSCHICRQVITKKQTLYA</sequence>
<dbReference type="Pfam" id="PF12796">
    <property type="entry name" value="Ank_2"/>
    <property type="match status" value="2"/>
</dbReference>
<keyword evidence="2" id="KW-0862">Zinc</keyword>
<dbReference type="SUPFAM" id="SSF48403">
    <property type="entry name" value="Ankyrin repeat"/>
    <property type="match status" value="1"/>
</dbReference>
<dbReference type="Gene3D" id="3.30.40.10">
    <property type="entry name" value="Zinc/RING finger domain, C3HC4 (zinc finger)"/>
    <property type="match status" value="2"/>
</dbReference>
<evidence type="ECO:0000256" key="1">
    <source>
        <dbReference type="ARBA" id="ARBA00022771"/>
    </source>
</evidence>
<feature type="coiled-coil region" evidence="5">
    <location>
        <begin position="676"/>
        <end position="726"/>
    </location>
</feature>
<dbReference type="PROSITE" id="PS50088">
    <property type="entry name" value="ANK_REPEAT"/>
    <property type="match status" value="3"/>
</dbReference>
<dbReference type="WBParaSite" id="HCON_00013290-00002">
    <property type="protein sequence ID" value="HCON_00013290-00002"/>
    <property type="gene ID" value="HCON_00013290"/>
</dbReference>
<reference evidence="8" key="1">
    <citation type="submission" date="2020-12" db="UniProtKB">
        <authorList>
            <consortium name="WormBaseParasite"/>
        </authorList>
    </citation>
    <scope>IDENTIFICATION</scope>
    <source>
        <strain evidence="8">MHco3</strain>
    </source>
</reference>
<feature type="domain" description="RING-type" evidence="6">
    <location>
        <begin position="729"/>
        <end position="762"/>
    </location>
</feature>
<dbReference type="PROSITE" id="PS50297">
    <property type="entry name" value="ANK_REP_REGION"/>
    <property type="match status" value="2"/>
</dbReference>
<dbReference type="Gene3D" id="1.25.40.20">
    <property type="entry name" value="Ankyrin repeat-containing domain"/>
    <property type="match status" value="2"/>
</dbReference>
<dbReference type="InterPro" id="IPR036770">
    <property type="entry name" value="Ankyrin_rpt-contain_sf"/>
</dbReference>
<dbReference type="Proteomes" id="UP000025227">
    <property type="component" value="Unplaced"/>
</dbReference>
<dbReference type="PROSITE" id="PS50089">
    <property type="entry name" value="ZF_RING_2"/>
    <property type="match status" value="1"/>
</dbReference>
<dbReference type="PANTHER" id="PTHR24202:SF4">
    <property type="entry name" value="E3 UBIQUITIN-PROTEIN LIGASE MIB2-RELATED"/>
    <property type="match status" value="1"/>
</dbReference>
<keyword evidence="1 4" id="KW-0479">Metal-binding</keyword>
<protein>
    <submittedName>
        <fullName evidence="8">RING-type domain-containing protein</fullName>
    </submittedName>
</protein>
<dbReference type="InterPro" id="IPR013083">
    <property type="entry name" value="Znf_RING/FYVE/PHD"/>
</dbReference>
<feature type="repeat" description="ANK" evidence="3">
    <location>
        <begin position="273"/>
        <end position="306"/>
    </location>
</feature>
<dbReference type="SUPFAM" id="SSF57850">
    <property type="entry name" value="RING/U-box"/>
    <property type="match status" value="1"/>
</dbReference>
<accession>A0A7I5E5M9</accession>
<dbReference type="GO" id="GO:0005737">
    <property type="term" value="C:cytoplasm"/>
    <property type="evidence" value="ECO:0007669"/>
    <property type="project" value="TreeGrafter"/>
</dbReference>
<dbReference type="Pfam" id="PF00023">
    <property type="entry name" value="Ank"/>
    <property type="match status" value="1"/>
</dbReference>
<dbReference type="PANTHER" id="PTHR24202">
    <property type="entry name" value="E3 UBIQUITIN-PROTEIN LIGASE MIB2"/>
    <property type="match status" value="1"/>
</dbReference>
<dbReference type="Pfam" id="PF13920">
    <property type="entry name" value="zf-C3HC4_3"/>
    <property type="match status" value="2"/>
</dbReference>
<dbReference type="SMART" id="SM00184">
    <property type="entry name" value="RING"/>
    <property type="match status" value="2"/>
</dbReference>
<dbReference type="CDD" id="cd16520">
    <property type="entry name" value="RING-HC_MIBs-like"/>
    <property type="match status" value="1"/>
</dbReference>
<dbReference type="InterPro" id="IPR001841">
    <property type="entry name" value="Znf_RING"/>
</dbReference>
<dbReference type="InterPro" id="IPR002110">
    <property type="entry name" value="Ankyrin_rpt"/>
</dbReference>
<evidence type="ECO:0000256" key="5">
    <source>
        <dbReference type="SAM" id="Coils"/>
    </source>
</evidence>
<dbReference type="AlphaFoldDB" id="A0A7I5E5M9"/>
<organism evidence="7 8">
    <name type="scientific">Haemonchus contortus</name>
    <name type="common">Barber pole worm</name>
    <dbReference type="NCBI Taxonomy" id="6289"/>
    <lineage>
        <taxon>Eukaryota</taxon>
        <taxon>Metazoa</taxon>
        <taxon>Ecdysozoa</taxon>
        <taxon>Nematoda</taxon>
        <taxon>Chromadorea</taxon>
        <taxon>Rhabditida</taxon>
        <taxon>Rhabditina</taxon>
        <taxon>Rhabditomorpha</taxon>
        <taxon>Strongyloidea</taxon>
        <taxon>Trichostrongylidae</taxon>
        <taxon>Haemonchus</taxon>
    </lineage>
</organism>
<evidence type="ECO:0000256" key="2">
    <source>
        <dbReference type="ARBA" id="ARBA00022833"/>
    </source>
</evidence>
<name>A0A7I5E5M9_HAECO</name>
<evidence type="ECO:0000259" key="6">
    <source>
        <dbReference type="PROSITE" id="PS50089"/>
    </source>
</evidence>